<feature type="region of interest" description="Disordered" evidence="1">
    <location>
        <begin position="1567"/>
        <end position="1599"/>
    </location>
</feature>
<protein>
    <recommendedName>
        <fullName evidence="2">GYF domain-containing protein</fullName>
    </recommendedName>
</protein>
<reference evidence="3 4" key="1">
    <citation type="submission" date="2020-08" db="EMBL/GenBank/DDBJ databases">
        <title>Plant Genome Project.</title>
        <authorList>
            <person name="Zhang R.-G."/>
        </authorList>
    </citation>
    <scope>NUCLEOTIDE SEQUENCE [LARGE SCALE GENOMIC DNA]</scope>
    <source>
        <tissue evidence="3">Rhizome</tissue>
    </source>
</reference>
<dbReference type="CDD" id="cd00072">
    <property type="entry name" value="GYF"/>
    <property type="match status" value="1"/>
</dbReference>
<dbReference type="SMART" id="SM00444">
    <property type="entry name" value="GYF"/>
    <property type="match status" value="1"/>
</dbReference>
<dbReference type="Proteomes" id="UP000734854">
    <property type="component" value="Unassembled WGS sequence"/>
</dbReference>
<feature type="compositionally biased region" description="Polar residues" evidence="1">
    <location>
        <begin position="209"/>
        <end position="221"/>
    </location>
</feature>
<dbReference type="Gene3D" id="3.30.1490.40">
    <property type="match status" value="1"/>
</dbReference>
<evidence type="ECO:0000259" key="2">
    <source>
        <dbReference type="PROSITE" id="PS50829"/>
    </source>
</evidence>
<dbReference type="InterPro" id="IPR003169">
    <property type="entry name" value="GYF"/>
</dbReference>
<name>A0A8J5HE87_ZINOF</name>
<organism evidence="3 4">
    <name type="scientific">Zingiber officinale</name>
    <name type="common">Ginger</name>
    <name type="synonym">Amomum zingiber</name>
    <dbReference type="NCBI Taxonomy" id="94328"/>
    <lineage>
        <taxon>Eukaryota</taxon>
        <taxon>Viridiplantae</taxon>
        <taxon>Streptophyta</taxon>
        <taxon>Embryophyta</taxon>
        <taxon>Tracheophyta</taxon>
        <taxon>Spermatophyta</taxon>
        <taxon>Magnoliopsida</taxon>
        <taxon>Liliopsida</taxon>
        <taxon>Zingiberales</taxon>
        <taxon>Zingiberaceae</taxon>
        <taxon>Zingiber</taxon>
    </lineage>
</organism>
<dbReference type="PROSITE" id="PS50829">
    <property type="entry name" value="GYF"/>
    <property type="match status" value="1"/>
</dbReference>
<sequence length="1618" mass="182860">MASGNVDLPDDLFITKPVEEVWAGKDQVNPENNIPLSPQWLYAKHGDSKEICLLLILIYLLQDTRPPSSLPSGTLSDSIQKDIWRLDGSQDKKEWRKNVSDIDSSRRWREEERETSLLSRRERKKEGEREIEYRKGDRRPENAVVKEPLESRTLSSTERLHEVPNRGMGNENRRDSKWSSRWGPEDKDKESRIEKKVEVEKEDSHTEKQSFSASLRSLSGTDSRDKWRPRHRQDVHSGGSSVRAAPGFGFERDRVDGSSNSGFARGRGRSNSVAVLQLGSSFAAASSIGAIPVTEAEFCYPRGKLLAIYRKQKTVFVDATPVDFEDAPPVTTSSFVTPLAFDTPDAEEEILLKEIWKGKVNSIGANLSQEKMAKTNEADIGDEEKSIIEKKHDKMELIEDSKELNSEHGQHKDITVDSLINLVGLDGLPPKVVNHDAFLDKPGSLGADVMHSETDDGMMKEINVTDQSSHLDIFKNVNLGDDFIIPFDVGATVPVKSCPVFDIPHVEVLNDNKFENRKLENKLPHPEELSLYYQDPQGDVQGPFLGFDIISWFEQGFFGTDLPVCLSDAPEGTPFQPLGEVMPHLKLELHPISNIFPGEKSETFDATSHEHDPTLISGSFASKDQQQTLTLDALGSHLKLDALENETLIDSNNARLPFSKAETSLRMIAEGHNLPDFTGQDAEVVLYKGRSSSNMEKQQHGKVDNHNIALSMSMGAHHSMLTETANTSFAHHNLQRGNDMNPLGLFWSELKGNQNKPLSSTIPGSMENLIGNYDHSRTASPFNLNQEQQLISGRDLPNPNDSWSKNYRWSSSARVPDNLGVNNISRFEDGPNHPSLEQSLLLQQLQKQQLQHQLQQQSLLAHQNADLSGTYLDQVHELMHQHPVNQQSMEDLEQMLKLRFEQQVHLEQLQQQQLQQQQFQRQRQLHQHFQYDEPQFESQRQIYLENLLHQQLLEPGTGLSNVYPHDKNMMDQMFLRQQLLNESRKHSSNLSHESVMEQLIHANQGLNFQQQNKDLFNVLSHSKLRQMSLEQQYLLEHQLEQLQAQQLSASRNLTGIEEERHRGGIWSVDESGQFIRTAASQPQNYSSRLGQLDFLQKPQGPSLVEHPSHSQRNYLLQERMQRGLHPLDSSMHMPRAGTSPPNMELINAIARGQGLDAQDHLDQLRASGQMGQFHSNFHAHQRQISREFSGTHMDPTESHWSELARQLPADLIESQLKQLQIKVEKQRGANMNVSFESPNAWAPNLGNNESSKYELRDLLHQEMLHQSQQSLSLVDAATSSYEQKDPSWLYSRPNSENPYDLNRERAALGGAFSDASLLEQVGRPLNEQIMNTIDNKFESSNRFTLKPGFSTSFEQKQFPPDLDLFERGRLANSLSDASLQLIDFSNLKDGERGKMQDISGSSRIQSMMDAQESRVMQAEGHDGKSFKQDLFEITSLGFFDYEAEFVHADKEEMPNNMAYGDPKAADSFLKRAYDLHDMSSARPPHGMPSARPPSAGTLQISKGHDSATYGSSEGTEVQQEPGATLSSQSSEVLRSNKKDFKFRRTSSSNDTDTIEPSFIYMLKSTKKSMPEHENIETGSVGKSSKKKGKKGRQIDPSLLGFKVHSNRILMGEIQRPDD</sequence>
<dbReference type="Pfam" id="PF02213">
    <property type="entry name" value="GYF"/>
    <property type="match status" value="1"/>
</dbReference>
<feature type="region of interest" description="Disordered" evidence="1">
    <location>
        <begin position="113"/>
        <end position="267"/>
    </location>
</feature>
<feature type="compositionally biased region" description="Basic and acidic residues" evidence="1">
    <location>
        <begin position="171"/>
        <end position="208"/>
    </location>
</feature>
<feature type="domain" description="GYF" evidence="2">
    <location>
        <begin position="528"/>
        <end position="579"/>
    </location>
</feature>
<proteinExistence type="predicted"/>
<dbReference type="InterPro" id="IPR035445">
    <property type="entry name" value="GYF-like_dom_sf"/>
</dbReference>
<feature type="compositionally biased region" description="Basic and acidic residues" evidence="1">
    <location>
        <begin position="124"/>
        <end position="141"/>
    </location>
</feature>
<dbReference type="PANTHER" id="PTHR46992:SF1">
    <property type="entry name" value="GYF DOMAIN-CONTAINING PROTEIN"/>
    <property type="match status" value="1"/>
</dbReference>
<dbReference type="PANTHER" id="PTHR46992">
    <property type="entry name" value="GYF DOMAIN-CONTAINING PROTEIN"/>
    <property type="match status" value="1"/>
</dbReference>
<dbReference type="SUPFAM" id="SSF55277">
    <property type="entry name" value="GYF domain"/>
    <property type="match status" value="1"/>
</dbReference>
<feature type="compositionally biased region" description="Polar residues" evidence="1">
    <location>
        <begin position="1524"/>
        <end position="1533"/>
    </location>
</feature>
<feature type="region of interest" description="Disordered" evidence="1">
    <location>
        <begin position="1478"/>
        <end position="1550"/>
    </location>
</feature>
<gene>
    <name evidence="3" type="ORF">ZIOFF_016309</name>
</gene>
<feature type="compositionally biased region" description="Polar residues" evidence="1">
    <location>
        <begin position="1508"/>
        <end position="1518"/>
    </location>
</feature>
<evidence type="ECO:0000256" key="1">
    <source>
        <dbReference type="SAM" id="MobiDB-lite"/>
    </source>
</evidence>
<evidence type="ECO:0000313" key="3">
    <source>
        <dbReference type="EMBL" id="KAG6526326.1"/>
    </source>
</evidence>
<comment type="caution">
    <text evidence="3">The sequence shown here is derived from an EMBL/GenBank/DDBJ whole genome shotgun (WGS) entry which is preliminary data.</text>
</comment>
<accession>A0A8J5HE87</accession>
<dbReference type="EMBL" id="JACMSC010000004">
    <property type="protein sequence ID" value="KAG6526326.1"/>
    <property type="molecule type" value="Genomic_DNA"/>
</dbReference>
<keyword evidence="4" id="KW-1185">Reference proteome</keyword>
<evidence type="ECO:0000313" key="4">
    <source>
        <dbReference type="Proteomes" id="UP000734854"/>
    </source>
</evidence>